<dbReference type="RefSeq" id="WP_317562023.1">
    <property type="nucleotide sequence ID" value="NZ_JAWLIP010000008.1"/>
</dbReference>
<dbReference type="Pfam" id="PF13460">
    <property type="entry name" value="NAD_binding_10"/>
    <property type="match status" value="1"/>
</dbReference>
<proteinExistence type="predicted"/>
<evidence type="ECO:0000313" key="3">
    <source>
        <dbReference type="Proteomes" id="UP001185659"/>
    </source>
</evidence>
<evidence type="ECO:0000259" key="1">
    <source>
        <dbReference type="Pfam" id="PF13460"/>
    </source>
</evidence>
<dbReference type="EMBL" id="JAWLIP010000008">
    <property type="protein sequence ID" value="MDV6227934.1"/>
    <property type="molecule type" value="Genomic_DNA"/>
</dbReference>
<gene>
    <name evidence="2" type="ORF">R2G56_16680</name>
</gene>
<dbReference type="Proteomes" id="UP001185659">
    <property type="component" value="Unassembled WGS sequence"/>
</dbReference>
<dbReference type="InterPro" id="IPR051604">
    <property type="entry name" value="Ergot_Alk_Oxidoreductase"/>
</dbReference>
<comment type="caution">
    <text evidence="2">The sequence shown here is derived from an EMBL/GenBank/DDBJ whole genome shotgun (WGS) entry which is preliminary data.</text>
</comment>
<dbReference type="PANTHER" id="PTHR43162">
    <property type="match status" value="1"/>
</dbReference>
<dbReference type="Gene3D" id="3.90.25.10">
    <property type="entry name" value="UDP-galactose 4-epimerase, domain 1"/>
    <property type="match status" value="1"/>
</dbReference>
<dbReference type="SUPFAM" id="SSF51735">
    <property type="entry name" value="NAD(P)-binding Rossmann-fold domains"/>
    <property type="match status" value="1"/>
</dbReference>
<name>A0ABU4ANY0_9HYPH</name>
<dbReference type="InterPro" id="IPR036291">
    <property type="entry name" value="NAD(P)-bd_dom_sf"/>
</dbReference>
<reference evidence="2 3" key="1">
    <citation type="submission" date="2023-10" db="EMBL/GenBank/DDBJ databases">
        <authorList>
            <person name="Venkata Ramana C."/>
            <person name="Sasikala C."/>
            <person name="Dhurka M."/>
        </authorList>
    </citation>
    <scope>NUCLEOTIDE SEQUENCE [LARGE SCALE GENOMIC DNA]</scope>
    <source>
        <strain evidence="2 3">KCTC 32151</strain>
    </source>
</reference>
<organism evidence="2 3">
    <name type="scientific">Nitratireductor aquimarinus</name>
    <dbReference type="NCBI Taxonomy" id="889300"/>
    <lineage>
        <taxon>Bacteria</taxon>
        <taxon>Pseudomonadati</taxon>
        <taxon>Pseudomonadota</taxon>
        <taxon>Alphaproteobacteria</taxon>
        <taxon>Hyphomicrobiales</taxon>
        <taxon>Phyllobacteriaceae</taxon>
        <taxon>Nitratireductor</taxon>
    </lineage>
</organism>
<dbReference type="InterPro" id="IPR016040">
    <property type="entry name" value="NAD(P)-bd_dom"/>
</dbReference>
<keyword evidence="3" id="KW-1185">Reference proteome</keyword>
<evidence type="ECO:0000313" key="2">
    <source>
        <dbReference type="EMBL" id="MDV6227934.1"/>
    </source>
</evidence>
<protein>
    <submittedName>
        <fullName evidence="2">NAD(P)H-binding protein</fullName>
    </submittedName>
</protein>
<accession>A0ABU4ANY0</accession>
<feature type="domain" description="NAD(P)-binding" evidence="1">
    <location>
        <begin position="16"/>
        <end position="133"/>
    </location>
</feature>
<dbReference type="Gene3D" id="3.40.50.720">
    <property type="entry name" value="NAD(P)-binding Rossmann-like Domain"/>
    <property type="match status" value="1"/>
</dbReference>
<sequence length="281" mass="30873">MTDQQIDPARPILVTGGTGKTGRRVAARLSEAGIPVRAVSRSSEIPFDWEKPETWDAALDGVGAAYVSYYPDLAVPGAAETVDAFAKRALEKGVKRLVLLSGRGEEGAEHAEQLLMQSGADWTILRADWFFQNFSEAFFLDAILAGELALPVGDVREPFIDVEDIADVAFVTLTQPGHAGRAYTLTGPRSMRFDDMVSEIGQACGRDIRFIQIPVDVFVEGARQQGLEEPLVALMRELFTEVLDGRNESVSDDVEKLLDRPPRDFSDFVRRTAQTGVWDIA</sequence>
<dbReference type="PANTHER" id="PTHR43162:SF1">
    <property type="entry name" value="PRESTALK A DIFFERENTIATION PROTEIN A"/>
    <property type="match status" value="1"/>
</dbReference>